<organism evidence="1 2">
    <name type="scientific">Sulfobacillus benefaciens</name>
    <dbReference type="NCBI Taxonomy" id="453960"/>
    <lineage>
        <taxon>Bacteria</taxon>
        <taxon>Bacillati</taxon>
        <taxon>Bacillota</taxon>
        <taxon>Clostridia</taxon>
        <taxon>Eubacteriales</taxon>
        <taxon>Clostridiales Family XVII. Incertae Sedis</taxon>
        <taxon>Sulfobacillus</taxon>
    </lineage>
</organism>
<dbReference type="Proteomes" id="UP000242972">
    <property type="component" value="Unassembled WGS sequence"/>
</dbReference>
<evidence type="ECO:0000313" key="1">
    <source>
        <dbReference type="EMBL" id="PSR32560.1"/>
    </source>
</evidence>
<name>A0A2T2XDJ9_9FIRM</name>
<accession>A0A2T2XDJ9</accession>
<dbReference type="AlphaFoldDB" id="A0A2T2XDJ9"/>
<dbReference type="EMBL" id="PXYW01000037">
    <property type="protein sequence ID" value="PSR32560.1"/>
    <property type="molecule type" value="Genomic_DNA"/>
</dbReference>
<evidence type="ECO:0000313" key="2">
    <source>
        <dbReference type="Proteomes" id="UP000242972"/>
    </source>
</evidence>
<sequence>MIEPTKVELLCIPCMHSTGHTVTYRDRRLVSLECDVCHHRTELGEGVPRENTEHKVTLHEIERLYTEDFLQRILSKPQRMTRELEEDLSLFLATVPLRLVTKPYRVLKEVLRPDEHGR</sequence>
<gene>
    <name evidence="1" type="ORF">C7B46_13905</name>
</gene>
<comment type="caution">
    <text evidence="1">The sequence shown here is derived from an EMBL/GenBank/DDBJ whole genome shotgun (WGS) entry which is preliminary data.</text>
</comment>
<proteinExistence type="predicted"/>
<reference evidence="1 2" key="1">
    <citation type="journal article" date="2014" name="BMC Genomics">
        <title>Comparison of environmental and isolate Sulfobacillus genomes reveals diverse carbon, sulfur, nitrogen, and hydrogen metabolisms.</title>
        <authorList>
            <person name="Justice N.B."/>
            <person name="Norman A."/>
            <person name="Brown C.T."/>
            <person name="Singh A."/>
            <person name="Thomas B.C."/>
            <person name="Banfield J.F."/>
        </authorList>
    </citation>
    <scope>NUCLEOTIDE SEQUENCE [LARGE SCALE GENOMIC DNA]</scope>
    <source>
        <strain evidence="1">AMDSBA4</strain>
    </source>
</reference>
<protein>
    <submittedName>
        <fullName evidence="1">Bh protein</fullName>
    </submittedName>
</protein>